<dbReference type="PANTHER" id="PTHR11692:SF0">
    <property type="entry name" value="BIFUNCTIONAL PURINE BIOSYNTHESIS PROTEIN ATIC"/>
    <property type="match status" value="1"/>
</dbReference>
<dbReference type="Pfam" id="PF02142">
    <property type="entry name" value="MGS"/>
    <property type="match status" value="1"/>
</dbReference>
<sequence length="527" mass="55962">MKRALISVYDKTGVVEFARGLADLGWEILSTGGTHRTLAGAGVPVREVAEVAGFPEILGGRVKTLQPQIHAGILAVRRNPEHMAQLEQHGIRPIDLVVVNLYPFRETVARPGVTFEEAVEQIDIGGPTMIRAAAKNWQDVGVVVSPERYPQVLDELRRTGDLSPATRFALMREAFAHTAAYDAAISRWLEGPAEALAPAAARPAAGGEAPGLPATITVVLHKAQDLRYGENPHQKAAFYRMEGEPAGAGIAGAVQLHGKELSYNNIQDAHAALELVKEFDRPAAVAVKHTNPCGVAVAQRIAEAYQRAHDADPVSIFGGIVALNRDCDAETAAELRKIFLEIVIAPGFTDEALAILTRKKDLRLLATGPLGGPGLPGFDLRRVGGGVLVQEWDTAGDDPATWRTVTTHAVPEGLLEDLLFAWKVVKHVKSNAIVVAGGGRTLGVGAGQTNRIDAARFALSRAGQAARGAVLASDAFFPFPDVVEAAAEAGIAAIVQPGGSIRDQESIDRANALGVAMVFTGVRHFRH</sequence>
<evidence type="ECO:0000313" key="13">
    <source>
        <dbReference type="Proteomes" id="UP001163687"/>
    </source>
</evidence>
<keyword evidence="7 10" id="KW-0511">Multifunctional enzyme</keyword>
<comment type="domain">
    <text evidence="10">The IMP cyclohydrolase activity resides in the N-terminal region.</text>
</comment>
<evidence type="ECO:0000256" key="4">
    <source>
        <dbReference type="ARBA" id="ARBA00022679"/>
    </source>
</evidence>
<dbReference type="SMART" id="SM00798">
    <property type="entry name" value="AICARFT_IMPCHas"/>
    <property type="match status" value="1"/>
</dbReference>
<evidence type="ECO:0000256" key="2">
    <source>
        <dbReference type="ARBA" id="ARBA00004954"/>
    </source>
</evidence>
<evidence type="ECO:0000256" key="8">
    <source>
        <dbReference type="ARBA" id="ARBA00050488"/>
    </source>
</evidence>
<dbReference type="GO" id="GO:0006189">
    <property type="term" value="P:'de novo' IMP biosynthetic process"/>
    <property type="evidence" value="ECO:0007669"/>
    <property type="project" value="UniProtKB-UniRule"/>
</dbReference>
<evidence type="ECO:0000256" key="5">
    <source>
        <dbReference type="ARBA" id="ARBA00022755"/>
    </source>
</evidence>
<dbReference type="InterPro" id="IPR036914">
    <property type="entry name" value="MGS-like_dom_sf"/>
</dbReference>
<evidence type="ECO:0000256" key="6">
    <source>
        <dbReference type="ARBA" id="ARBA00022801"/>
    </source>
</evidence>
<dbReference type="CDD" id="cd01421">
    <property type="entry name" value="IMPCH"/>
    <property type="match status" value="1"/>
</dbReference>
<dbReference type="Gene3D" id="3.40.140.20">
    <property type="match status" value="2"/>
</dbReference>
<comment type="pathway">
    <text evidence="1 10">Purine metabolism; IMP biosynthesis via de novo pathway; IMP from 5-formamido-1-(5-phospho-D-ribosyl)imidazole-4-carboxamide: step 1/1.</text>
</comment>
<dbReference type="InterPro" id="IPR016193">
    <property type="entry name" value="Cytidine_deaminase-like"/>
</dbReference>
<dbReference type="InterPro" id="IPR002695">
    <property type="entry name" value="PurH-like"/>
</dbReference>
<dbReference type="GO" id="GO:0003937">
    <property type="term" value="F:IMP cyclohydrolase activity"/>
    <property type="evidence" value="ECO:0007669"/>
    <property type="project" value="UniProtKB-UniRule"/>
</dbReference>
<evidence type="ECO:0000256" key="7">
    <source>
        <dbReference type="ARBA" id="ARBA00023268"/>
    </source>
</evidence>
<dbReference type="PANTHER" id="PTHR11692">
    <property type="entry name" value="BIFUNCTIONAL PURINE BIOSYNTHESIS PROTEIN PURH"/>
    <property type="match status" value="1"/>
</dbReference>
<keyword evidence="5 10" id="KW-0658">Purine biosynthesis</keyword>
<dbReference type="PIRSF" id="PIRSF000414">
    <property type="entry name" value="AICARFT_IMPCHas"/>
    <property type="match status" value="1"/>
</dbReference>
<dbReference type="SMART" id="SM00851">
    <property type="entry name" value="MGS"/>
    <property type="match status" value="1"/>
</dbReference>
<comment type="pathway">
    <text evidence="2 10">Purine metabolism; IMP biosynthesis via de novo pathway; 5-formamido-1-(5-phospho-D-ribosyl)imidazole-4-carboxamide from 5-amino-1-(5-phospho-D-ribosyl)imidazole-4-carboxamide (10-formyl THF route): step 1/1.</text>
</comment>
<dbReference type="Gene3D" id="3.40.50.1380">
    <property type="entry name" value="Methylglyoxal synthase-like domain"/>
    <property type="match status" value="1"/>
</dbReference>
<organism evidence="12 13">
    <name type="scientific">Caldinitratiruptor microaerophilus</name>
    <dbReference type="NCBI Taxonomy" id="671077"/>
    <lineage>
        <taxon>Bacteria</taxon>
        <taxon>Bacillati</taxon>
        <taxon>Bacillota</taxon>
        <taxon>Clostridia</taxon>
        <taxon>Eubacteriales</taxon>
        <taxon>Symbiobacteriaceae</taxon>
        <taxon>Caldinitratiruptor</taxon>
    </lineage>
</organism>
<dbReference type="Pfam" id="PF01808">
    <property type="entry name" value="AICARFT_IMPCHas"/>
    <property type="match status" value="1"/>
</dbReference>
<dbReference type="RefSeq" id="WP_264841936.1">
    <property type="nucleotide sequence ID" value="NZ_AP025628.1"/>
</dbReference>
<dbReference type="NCBIfam" id="TIGR00355">
    <property type="entry name" value="purH"/>
    <property type="match status" value="1"/>
</dbReference>
<comment type="similarity">
    <text evidence="3 10">Belongs to the PurH family.</text>
</comment>
<dbReference type="GO" id="GO:0005829">
    <property type="term" value="C:cytosol"/>
    <property type="evidence" value="ECO:0007669"/>
    <property type="project" value="TreeGrafter"/>
</dbReference>
<proteinExistence type="inferred from homology"/>
<keyword evidence="13" id="KW-1185">Reference proteome</keyword>
<comment type="catalytic activity">
    <reaction evidence="8 10">
        <text>(6R)-10-formyltetrahydrofolate + 5-amino-1-(5-phospho-beta-D-ribosyl)imidazole-4-carboxamide = 5-formamido-1-(5-phospho-D-ribosyl)imidazole-4-carboxamide + (6S)-5,6,7,8-tetrahydrofolate</text>
        <dbReference type="Rhea" id="RHEA:22192"/>
        <dbReference type="ChEBI" id="CHEBI:57453"/>
        <dbReference type="ChEBI" id="CHEBI:58467"/>
        <dbReference type="ChEBI" id="CHEBI:58475"/>
        <dbReference type="ChEBI" id="CHEBI:195366"/>
        <dbReference type="EC" id="2.1.2.3"/>
    </reaction>
</comment>
<dbReference type="FunFam" id="3.40.140.20:FF:000001">
    <property type="entry name" value="Bifunctional purine biosynthesis protein PurH"/>
    <property type="match status" value="1"/>
</dbReference>
<dbReference type="GO" id="GO:0004643">
    <property type="term" value="F:phosphoribosylaminoimidazolecarboxamide formyltransferase activity"/>
    <property type="evidence" value="ECO:0007669"/>
    <property type="project" value="UniProtKB-UniRule"/>
</dbReference>
<evidence type="ECO:0000256" key="1">
    <source>
        <dbReference type="ARBA" id="ARBA00004844"/>
    </source>
</evidence>
<evidence type="ECO:0000259" key="11">
    <source>
        <dbReference type="PROSITE" id="PS51855"/>
    </source>
</evidence>
<dbReference type="NCBIfam" id="NF002049">
    <property type="entry name" value="PRK00881.1"/>
    <property type="match status" value="1"/>
</dbReference>
<keyword evidence="6 10" id="KW-0378">Hydrolase</keyword>
<dbReference type="SUPFAM" id="SSF53927">
    <property type="entry name" value="Cytidine deaminase-like"/>
    <property type="match status" value="1"/>
</dbReference>
<dbReference type="FunFam" id="3.40.50.1380:FF:000001">
    <property type="entry name" value="Bifunctional purine biosynthesis protein PurH"/>
    <property type="match status" value="1"/>
</dbReference>
<comment type="catalytic activity">
    <reaction evidence="9 10">
        <text>IMP + H2O = 5-formamido-1-(5-phospho-D-ribosyl)imidazole-4-carboxamide</text>
        <dbReference type="Rhea" id="RHEA:18445"/>
        <dbReference type="ChEBI" id="CHEBI:15377"/>
        <dbReference type="ChEBI" id="CHEBI:58053"/>
        <dbReference type="ChEBI" id="CHEBI:58467"/>
        <dbReference type="EC" id="3.5.4.10"/>
    </reaction>
</comment>
<evidence type="ECO:0000256" key="3">
    <source>
        <dbReference type="ARBA" id="ARBA00007667"/>
    </source>
</evidence>
<dbReference type="SUPFAM" id="SSF52335">
    <property type="entry name" value="Methylglyoxal synthase-like"/>
    <property type="match status" value="1"/>
</dbReference>
<evidence type="ECO:0000256" key="10">
    <source>
        <dbReference type="HAMAP-Rule" id="MF_00139"/>
    </source>
</evidence>
<evidence type="ECO:0000313" key="12">
    <source>
        <dbReference type="EMBL" id="BDG61277.1"/>
    </source>
</evidence>
<dbReference type="HAMAP" id="MF_00139">
    <property type="entry name" value="PurH"/>
    <property type="match status" value="1"/>
</dbReference>
<dbReference type="KEGG" id="cmic:caldi_23670"/>
<evidence type="ECO:0000256" key="9">
    <source>
        <dbReference type="ARBA" id="ARBA00050687"/>
    </source>
</evidence>
<dbReference type="InterPro" id="IPR024051">
    <property type="entry name" value="AICAR_Tfase_dup_dom_sf"/>
</dbReference>
<feature type="domain" description="MGS-like" evidence="11">
    <location>
        <begin position="1"/>
        <end position="144"/>
    </location>
</feature>
<reference evidence="12" key="1">
    <citation type="submission" date="2022-03" db="EMBL/GenBank/DDBJ databases">
        <title>Complete genome sequence of Caldinitratiruptor microaerophilus.</title>
        <authorList>
            <person name="Mukaiyama R."/>
            <person name="Nishiyama T."/>
            <person name="Ueda K."/>
        </authorList>
    </citation>
    <scope>NUCLEOTIDE SEQUENCE</scope>
    <source>
        <strain evidence="12">JCM 16183</strain>
    </source>
</reference>
<name>A0AA35CL90_9FIRM</name>
<gene>
    <name evidence="10 12" type="primary">purH</name>
    <name evidence="12" type="ORF">caldi_23670</name>
</gene>
<dbReference type="EC" id="3.5.4.10" evidence="10"/>
<dbReference type="EMBL" id="AP025628">
    <property type="protein sequence ID" value="BDG61277.1"/>
    <property type="molecule type" value="Genomic_DNA"/>
</dbReference>
<dbReference type="FunFam" id="3.40.140.20:FF:000002">
    <property type="entry name" value="Bifunctional purine biosynthesis protein PurH"/>
    <property type="match status" value="1"/>
</dbReference>
<dbReference type="InterPro" id="IPR011607">
    <property type="entry name" value="MGS-like_dom"/>
</dbReference>
<dbReference type="Proteomes" id="UP001163687">
    <property type="component" value="Chromosome"/>
</dbReference>
<protein>
    <recommendedName>
        <fullName evidence="10">Bifunctional purine biosynthesis protein PurH</fullName>
    </recommendedName>
    <domain>
        <recommendedName>
            <fullName evidence="10">Phosphoribosylaminoimidazolecarboxamide formyltransferase</fullName>
            <ecNumber evidence="10">2.1.2.3</ecNumber>
        </recommendedName>
        <alternativeName>
            <fullName evidence="10">AICAR transformylase</fullName>
        </alternativeName>
    </domain>
    <domain>
        <recommendedName>
            <fullName evidence="10">IMP cyclohydrolase</fullName>
            <ecNumber evidence="10">3.5.4.10</ecNumber>
        </recommendedName>
        <alternativeName>
            <fullName evidence="10">ATIC</fullName>
        </alternativeName>
        <alternativeName>
            <fullName evidence="10">IMP synthase</fullName>
        </alternativeName>
        <alternativeName>
            <fullName evidence="10">Inosinicase</fullName>
        </alternativeName>
    </domain>
</protein>
<dbReference type="AlphaFoldDB" id="A0AA35CL90"/>
<dbReference type="EC" id="2.1.2.3" evidence="10"/>
<dbReference type="PROSITE" id="PS51855">
    <property type="entry name" value="MGS"/>
    <property type="match status" value="1"/>
</dbReference>
<accession>A0AA35CL90</accession>
<keyword evidence="4 10" id="KW-0808">Transferase</keyword>